<accession>A0A0R1VGC1</accession>
<dbReference type="GO" id="GO:0016829">
    <property type="term" value="F:lyase activity"/>
    <property type="evidence" value="ECO:0007669"/>
    <property type="project" value="UniProtKB-KW"/>
</dbReference>
<sequence>MANINLNSRKDVPSLTSKLRGDIVSAPAVIRNASGINLYGKRIKSIIYTMDVAVIANCNADAVLAVYPWTPNTKILEAISTVSNVPILAGIGGGLTKGLRSATIGFFAEESGAQAVVLNAPTTIDTITGVGKVVDVPIIYTVVNQSVDLHERINAGVKAFNIAGGKDTAKLVKWVREEIQDYAPNFPIIASGGKTTEQIQQTIDAGANAITFTAYGVTEATFQKKMELYRQQNNHEQ</sequence>
<comment type="caution">
    <text evidence="1">The sequence shown here is derived from an EMBL/GenBank/DDBJ whole genome shotgun (WGS) entry which is preliminary data.</text>
</comment>
<proteinExistence type="predicted"/>
<dbReference type="AlphaFoldDB" id="A0A0R1VGC1"/>
<organism evidence="1 2">
    <name type="scientific">Liquorilactobacillus ghanensis DSM 18630</name>
    <dbReference type="NCBI Taxonomy" id="1423750"/>
    <lineage>
        <taxon>Bacteria</taxon>
        <taxon>Bacillati</taxon>
        <taxon>Bacillota</taxon>
        <taxon>Bacilli</taxon>
        <taxon>Lactobacillales</taxon>
        <taxon>Lactobacillaceae</taxon>
        <taxon>Liquorilactobacillus</taxon>
    </lineage>
</organism>
<dbReference type="STRING" id="1423750.FC89_GL002180"/>
<dbReference type="PATRIC" id="fig|1423750.3.peg.2221"/>
<evidence type="ECO:0000313" key="2">
    <source>
        <dbReference type="Proteomes" id="UP000051451"/>
    </source>
</evidence>
<dbReference type="SUPFAM" id="SSF51412">
    <property type="entry name" value="Inosine monophosphate dehydrogenase (IMPDH)"/>
    <property type="match status" value="1"/>
</dbReference>
<keyword evidence="1" id="KW-0456">Lyase</keyword>
<dbReference type="RefSeq" id="WP_057872545.1">
    <property type="nucleotide sequence ID" value="NZ_AZGB01000027.1"/>
</dbReference>
<dbReference type="InterPro" id="IPR013785">
    <property type="entry name" value="Aldolase_TIM"/>
</dbReference>
<keyword evidence="2" id="KW-1185">Reference proteome</keyword>
<dbReference type="Gene3D" id="3.20.20.70">
    <property type="entry name" value="Aldolase class I"/>
    <property type="match status" value="1"/>
</dbReference>
<protein>
    <submittedName>
        <fullName evidence="1">Dihydrodipicolinate synthase N-acetylneuraminate lyase</fullName>
    </submittedName>
</protein>
<dbReference type="Proteomes" id="UP000051451">
    <property type="component" value="Unassembled WGS sequence"/>
</dbReference>
<gene>
    <name evidence="1" type="ORF">FC89_GL002180</name>
</gene>
<reference evidence="1 2" key="1">
    <citation type="journal article" date="2015" name="Genome Announc.">
        <title>Expanding the biotechnology potential of lactobacilli through comparative genomics of 213 strains and associated genera.</title>
        <authorList>
            <person name="Sun Z."/>
            <person name="Harris H.M."/>
            <person name="McCann A."/>
            <person name="Guo C."/>
            <person name="Argimon S."/>
            <person name="Zhang W."/>
            <person name="Yang X."/>
            <person name="Jeffery I.B."/>
            <person name="Cooney J.C."/>
            <person name="Kagawa T.F."/>
            <person name="Liu W."/>
            <person name="Song Y."/>
            <person name="Salvetti E."/>
            <person name="Wrobel A."/>
            <person name="Rasinkangas P."/>
            <person name="Parkhill J."/>
            <person name="Rea M.C."/>
            <person name="O'Sullivan O."/>
            <person name="Ritari J."/>
            <person name="Douillard F.P."/>
            <person name="Paul Ross R."/>
            <person name="Yang R."/>
            <person name="Briner A.E."/>
            <person name="Felis G.E."/>
            <person name="de Vos W.M."/>
            <person name="Barrangou R."/>
            <person name="Klaenhammer T.R."/>
            <person name="Caufield P.W."/>
            <person name="Cui Y."/>
            <person name="Zhang H."/>
            <person name="O'Toole P.W."/>
        </authorList>
    </citation>
    <scope>NUCLEOTIDE SEQUENCE [LARGE SCALE GENOMIC DNA]</scope>
    <source>
        <strain evidence="1 2">DSM 18630</strain>
    </source>
</reference>
<dbReference type="OrthoDB" id="1092608at2"/>
<name>A0A0R1VGC1_9LACO</name>
<evidence type="ECO:0000313" key="1">
    <source>
        <dbReference type="EMBL" id="KRM04498.1"/>
    </source>
</evidence>
<dbReference type="GeneID" id="98319846"/>
<dbReference type="EMBL" id="AZGB01000027">
    <property type="protein sequence ID" value="KRM04498.1"/>
    <property type="molecule type" value="Genomic_DNA"/>
</dbReference>